<name>A0ABW4TG17_9ACTN</name>
<evidence type="ECO:0000256" key="9">
    <source>
        <dbReference type="SAM" id="MobiDB-lite"/>
    </source>
</evidence>
<evidence type="ECO:0000313" key="12">
    <source>
        <dbReference type="EMBL" id="MFD1940254.1"/>
    </source>
</evidence>
<evidence type="ECO:0000313" key="13">
    <source>
        <dbReference type="Proteomes" id="UP001597368"/>
    </source>
</evidence>
<evidence type="ECO:0000256" key="2">
    <source>
        <dbReference type="ARBA" id="ARBA00022527"/>
    </source>
</evidence>
<feature type="compositionally biased region" description="Basic and acidic residues" evidence="9">
    <location>
        <begin position="465"/>
        <end position="478"/>
    </location>
</feature>
<evidence type="ECO:0000256" key="5">
    <source>
        <dbReference type="ARBA" id="ARBA00022777"/>
    </source>
</evidence>
<feature type="region of interest" description="Disordered" evidence="9">
    <location>
        <begin position="680"/>
        <end position="742"/>
    </location>
</feature>
<keyword evidence="13" id="KW-1185">Reference proteome</keyword>
<feature type="compositionally biased region" description="Low complexity" evidence="9">
    <location>
        <begin position="491"/>
        <end position="504"/>
    </location>
</feature>
<dbReference type="InterPro" id="IPR005543">
    <property type="entry name" value="PASTA_dom"/>
</dbReference>
<comment type="catalytic activity">
    <reaction evidence="7">
        <text>L-threonyl-[protein] + ATP = O-phospho-L-threonyl-[protein] + ADP + H(+)</text>
        <dbReference type="Rhea" id="RHEA:46608"/>
        <dbReference type="Rhea" id="RHEA-COMP:11060"/>
        <dbReference type="Rhea" id="RHEA-COMP:11605"/>
        <dbReference type="ChEBI" id="CHEBI:15378"/>
        <dbReference type="ChEBI" id="CHEBI:30013"/>
        <dbReference type="ChEBI" id="CHEBI:30616"/>
        <dbReference type="ChEBI" id="CHEBI:61977"/>
        <dbReference type="ChEBI" id="CHEBI:456216"/>
        <dbReference type="EC" id="2.7.11.1"/>
    </reaction>
</comment>
<evidence type="ECO:0000256" key="7">
    <source>
        <dbReference type="ARBA" id="ARBA00047899"/>
    </source>
</evidence>
<dbReference type="InterPro" id="IPR008271">
    <property type="entry name" value="Ser/Thr_kinase_AS"/>
</dbReference>
<keyword evidence="2" id="KW-0723">Serine/threonine-protein kinase</keyword>
<dbReference type="SMART" id="SM00740">
    <property type="entry name" value="PASTA"/>
    <property type="match status" value="1"/>
</dbReference>
<gene>
    <name evidence="12" type="ORF">ACFSKW_53225</name>
</gene>
<reference evidence="13" key="1">
    <citation type="journal article" date="2019" name="Int. J. Syst. Evol. Microbiol.">
        <title>The Global Catalogue of Microorganisms (GCM) 10K type strain sequencing project: providing services to taxonomists for standard genome sequencing and annotation.</title>
        <authorList>
            <consortium name="The Broad Institute Genomics Platform"/>
            <consortium name="The Broad Institute Genome Sequencing Center for Infectious Disease"/>
            <person name="Wu L."/>
            <person name="Ma J."/>
        </authorList>
    </citation>
    <scope>NUCLEOTIDE SEQUENCE [LARGE SCALE GENOMIC DNA]</scope>
    <source>
        <strain evidence="13">ICMP 6774ER</strain>
    </source>
</reference>
<keyword evidence="4" id="KW-0547">Nucleotide-binding</keyword>
<proteinExistence type="predicted"/>
<feature type="domain" description="Protein kinase" evidence="10">
    <location>
        <begin position="18"/>
        <end position="272"/>
    </location>
</feature>
<feature type="compositionally biased region" description="Low complexity" evidence="9">
    <location>
        <begin position="714"/>
        <end position="729"/>
    </location>
</feature>
<dbReference type="Proteomes" id="UP001597368">
    <property type="component" value="Unassembled WGS sequence"/>
</dbReference>
<dbReference type="Pfam" id="PF03793">
    <property type="entry name" value="PASTA"/>
    <property type="match status" value="1"/>
</dbReference>
<dbReference type="EMBL" id="JBHUFV010000105">
    <property type="protein sequence ID" value="MFD1940254.1"/>
    <property type="molecule type" value="Genomic_DNA"/>
</dbReference>
<evidence type="ECO:0000256" key="3">
    <source>
        <dbReference type="ARBA" id="ARBA00022679"/>
    </source>
</evidence>
<dbReference type="PROSITE" id="PS51178">
    <property type="entry name" value="PASTA"/>
    <property type="match status" value="1"/>
</dbReference>
<dbReference type="Pfam" id="PF00069">
    <property type="entry name" value="Pkinase"/>
    <property type="match status" value="1"/>
</dbReference>
<dbReference type="GO" id="GO:0016301">
    <property type="term" value="F:kinase activity"/>
    <property type="evidence" value="ECO:0007669"/>
    <property type="project" value="UniProtKB-KW"/>
</dbReference>
<feature type="compositionally biased region" description="Low complexity" evidence="9">
    <location>
        <begin position="680"/>
        <end position="693"/>
    </location>
</feature>
<dbReference type="Gene3D" id="1.10.510.10">
    <property type="entry name" value="Transferase(Phosphotransferase) domain 1"/>
    <property type="match status" value="1"/>
</dbReference>
<dbReference type="PANTHER" id="PTHR43289">
    <property type="entry name" value="MITOGEN-ACTIVATED PROTEIN KINASE KINASE KINASE 20-RELATED"/>
    <property type="match status" value="1"/>
</dbReference>
<evidence type="ECO:0000256" key="8">
    <source>
        <dbReference type="ARBA" id="ARBA00048679"/>
    </source>
</evidence>
<protein>
    <recommendedName>
        <fullName evidence="1">non-specific serine/threonine protein kinase</fullName>
        <ecNumber evidence="1">2.7.11.1</ecNumber>
    </recommendedName>
</protein>
<keyword evidence="3" id="KW-0808">Transferase</keyword>
<dbReference type="CDD" id="cd06577">
    <property type="entry name" value="PASTA_pknB"/>
    <property type="match status" value="1"/>
</dbReference>
<dbReference type="PROSITE" id="PS00108">
    <property type="entry name" value="PROTEIN_KINASE_ST"/>
    <property type="match status" value="1"/>
</dbReference>
<feature type="region of interest" description="Disordered" evidence="9">
    <location>
        <begin position="584"/>
        <end position="622"/>
    </location>
</feature>
<dbReference type="CDD" id="cd14014">
    <property type="entry name" value="STKc_PknB_like"/>
    <property type="match status" value="1"/>
</dbReference>
<accession>A0ABW4TG17</accession>
<dbReference type="InterPro" id="IPR000719">
    <property type="entry name" value="Prot_kinase_dom"/>
</dbReference>
<comment type="catalytic activity">
    <reaction evidence="8">
        <text>L-seryl-[protein] + ATP = O-phospho-L-seryl-[protein] + ADP + H(+)</text>
        <dbReference type="Rhea" id="RHEA:17989"/>
        <dbReference type="Rhea" id="RHEA-COMP:9863"/>
        <dbReference type="Rhea" id="RHEA-COMP:11604"/>
        <dbReference type="ChEBI" id="CHEBI:15378"/>
        <dbReference type="ChEBI" id="CHEBI:29999"/>
        <dbReference type="ChEBI" id="CHEBI:30616"/>
        <dbReference type="ChEBI" id="CHEBI:83421"/>
        <dbReference type="ChEBI" id="CHEBI:456216"/>
        <dbReference type="EC" id="2.7.11.1"/>
    </reaction>
</comment>
<dbReference type="Gene3D" id="3.30.10.20">
    <property type="match status" value="1"/>
</dbReference>
<evidence type="ECO:0000256" key="4">
    <source>
        <dbReference type="ARBA" id="ARBA00022741"/>
    </source>
</evidence>
<dbReference type="SUPFAM" id="SSF56112">
    <property type="entry name" value="Protein kinase-like (PK-like)"/>
    <property type="match status" value="1"/>
</dbReference>
<dbReference type="InterPro" id="IPR011009">
    <property type="entry name" value="Kinase-like_dom_sf"/>
</dbReference>
<sequence>MQNLQPLLAHEATRVGDYELLGRLGEGGQGVVYLARSSSGERVAVKMLHARFSGDPAARDRFLREVAAARRVAEFSTARVLDASTDGDRPFIVSEYVEGVSLDELVRESGPRAAGALERLAVGTMAALAAIHRAGVVHRDFKPSNVLLGLDGARVIDFGIAKALDATTASASGLIGTPAYMSPEQISGEAVGPSSDLFAWAVTMVFAATGRPAFGGDSVPAIFHRILTKEPELPGLAEPLGSLVEACLAKEPSARPTAQEALLRLVGHQPDVRPAPAGQRPPRAPATPAPLQESGPGLPATLQEPGTPATLQEPGTPATLQEPGTPATLQEPGTRATLREPGAPATLQEPGTPATLQEPGTPATLREPGAPATPPAIPATGSAMPPTLLETGQPADAQPPKEPAHPRDGASPGHETPPRGHTASPGNGSPSGAAAPPGDAAALESAAALGSAASPTGARPPGDSRQPRDASASHEARRPQAAGIIDKAREATAAIQALDDAATDPGTPSRDAKPARRRTRRQQDTAPVEPIPTALLPELGDGQAPRAKPRKRRRLRPALLLATAAIAAAFSAVVIVPSLMSNTGGGGGAPYQQQNVGQNPVYEDGGGDPPPSQPTRSKTKASVSLPALEGWHVDDAVAQLDKLGLVAKLKSVPDDGVAADYVISTSPASGRVAKGSTVVVVVSTGPEGEQSPEPSEEATADPGDQSEPTDDTTAEPQQPTPTQTTAEESPTPEPELTELKGG</sequence>
<comment type="caution">
    <text evidence="12">The sequence shown here is derived from an EMBL/GenBank/DDBJ whole genome shotgun (WGS) entry which is preliminary data.</text>
</comment>
<feature type="region of interest" description="Disordered" evidence="9">
    <location>
        <begin position="270"/>
        <end position="551"/>
    </location>
</feature>
<evidence type="ECO:0000259" key="11">
    <source>
        <dbReference type="PROSITE" id="PS51178"/>
    </source>
</evidence>
<evidence type="ECO:0000256" key="1">
    <source>
        <dbReference type="ARBA" id="ARBA00012513"/>
    </source>
</evidence>
<dbReference type="RefSeq" id="WP_379583285.1">
    <property type="nucleotide sequence ID" value="NZ_JBHUFV010000105.1"/>
</dbReference>
<dbReference type="PROSITE" id="PS50011">
    <property type="entry name" value="PROTEIN_KINASE_DOM"/>
    <property type="match status" value="1"/>
</dbReference>
<dbReference type="PANTHER" id="PTHR43289:SF34">
    <property type="entry name" value="SERINE_THREONINE-PROTEIN KINASE YBDM-RELATED"/>
    <property type="match status" value="1"/>
</dbReference>
<organism evidence="12 13">
    <name type="scientific">Nonomuraea mangrovi</name>
    <dbReference type="NCBI Taxonomy" id="2316207"/>
    <lineage>
        <taxon>Bacteria</taxon>
        <taxon>Bacillati</taxon>
        <taxon>Actinomycetota</taxon>
        <taxon>Actinomycetes</taxon>
        <taxon>Streptosporangiales</taxon>
        <taxon>Streptosporangiaceae</taxon>
        <taxon>Nonomuraea</taxon>
    </lineage>
</organism>
<keyword evidence="5 12" id="KW-0418">Kinase</keyword>
<dbReference type="Gene3D" id="3.30.200.20">
    <property type="entry name" value="Phosphorylase Kinase, domain 1"/>
    <property type="match status" value="1"/>
</dbReference>
<dbReference type="EC" id="2.7.11.1" evidence="1"/>
<evidence type="ECO:0000256" key="6">
    <source>
        <dbReference type="ARBA" id="ARBA00022840"/>
    </source>
</evidence>
<evidence type="ECO:0000259" key="10">
    <source>
        <dbReference type="PROSITE" id="PS50011"/>
    </source>
</evidence>
<keyword evidence="6" id="KW-0067">ATP-binding</keyword>
<feature type="compositionally biased region" description="Low complexity" evidence="9">
    <location>
        <begin position="423"/>
        <end position="457"/>
    </location>
</feature>
<feature type="domain" description="PASTA" evidence="11">
    <location>
        <begin position="619"/>
        <end position="684"/>
    </location>
</feature>